<feature type="region of interest" description="Disordered" evidence="1">
    <location>
        <begin position="212"/>
        <end position="231"/>
    </location>
</feature>
<dbReference type="InterPro" id="IPR003961">
    <property type="entry name" value="FN3_dom"/>
</dbReference>
<evidence type="ECO:0000313" key="2">
    <source>
        <dbReference type="EMBL" id="VAX41116.1"/>
    </source>
</evidence>
<feature type="region of interest" description="Disordered" evidence="1">
    <location>
        <begin position="100"/>
        <end position="121"/>
    </location>
</feature>
<reference evidence="2" key="1">
    <citation type="submission" date="2018-06" db="EMBL/GenBank/DDBJ databases">
        <authorList>
            <person name="Zhirakovskaya E."/>
        </authorList>
    </citation>
    <scope>NUCLEOTIDE SEQUENCE</scope>
</reference>
<dbReference type="InterPro" id="IPR013783">
    <property type="entry name" value="Ig-like_fold"/>
</dbReference>
<gene>
    <name evidence="2" type="ORF">MNBD_PLANCTO03-458</name>
</gene>
<dbReference type="InterPro" id="IPR036116">
    <property type="entry name" value="FN3_sf"/>
</dbReference>
<dbReference type="CDD" id="cd00063">
    <property type="entry name" value="FN3"/>
    <property type="match status" value="1"/>
</dbReference>
<dbReference type="Gene3D" id="2.60.40.10">
    <property type="entry name" value="Immunoglobulins"/>
    <property type="match status" value="1"/>
</dbReference>
<dbReference type="EMBL" id="UOGK01000494">
    <property type="protein sequence ID" value="VAX41116.1"/>
    <property type="molecule type" value="Genomic_DNA"/>
</dbReference>
<organism evidence="2">
    <name type="scientific">hydrothermal vent metagenome</name>
    <dbReference type="NCBI Taxonomy" id="652676"/>
    <lineage>
        <taxon>unclassified sequences</taxon>
        <taxon>metagenomes</taxon>
        <taxon>ecological metagenomes</taxon>
    </lineage>
</organism>
<evidence type="ECO:0008006" key="3">
    <source>
        <dbReference type="Google" id="ProtNLM"/>
    </source>
</evidence>
<accession>A0A3B1DE69</accession>
<protein>
    <recommendedName>
        <fullName evidence="3">Fibronectin type-III domain-containing protein</fullName>
    </recommendedName>
</protein>
<evidence type="ECO:0000256" key="1">
    <source>
        <dbReference type="SAM" id="MobiDB-lite"/>
    </source>
</evidence>
<sequence length="231" mass="24107">MPLVPHSKAAAIAFFQSHIAAWSADPAAIGLSAQQVIDITTATGASQSSLLAMQEAYNTARSATATNDTDIEAMRAVGASLISTIRAYAKTTGDPSVYTKADIPAPKAPTPAGAPDAPTNVSGTINNRGAIELSWEGTLAFHTFFEVYRMFAGQTEWTLLASIGKKAFEDTTIPPSTTSAVQYFVQAKRTDLRSEPSDPVTIRMGVVGINTNAPAANNTESSGGDNLNIAA</sequence>
<feature type="compositionally biased region" description="Polar residues" evidence="1">
    <location>
        <begin position="212"/>
        <end position="225"/>
    </location>
</feature>
<dbReference type="AlphaFoldDB" id="A0A3B1DE69"/>
<proteinExistence type="predicted"/>
<name>A0A3B1DE69_9ZZZZ</name>
<dbReference type="SUPFAM" id="SSF49265">
    <property type="entry name" value="Fibronectin type III"/>
    <property type="match status" value="1"/>
</dbReference>